<dbReference type="Proteomes" id="UP000461730">
    <property type="component" value="Unassembled WGS sequence"/>
</dbReference>
<comment type="subcellular location">
    <subcellularLocation>
        <location evidence="1">Endomembrane system</location>
        <topology evidence="1">Multi-pass membrane protein</topology>
    </subcellularLocation>
    <subcellularLocation>
        <location evidence="5">Membrane</location>
        <topology evidence="5">Multi-pass membrane protein</topology>
    </subcellularLocation>
</comment>
<feature type="transmembrane region" description="Helical" evidence="6">
    <location>
        <begin position="456"/>
        <end position="475"/>
    </location>
</feature>
<dbReference type="Pfam" id="PF00662">
    <property type="entry name" value="Proton_antipo_N"/>
    <property type="match status" value="1"/>
</dbReference>
<feature type="transmembrane region" description="Helical" evidence="6">
    <location>
        <begin position="420"/>
        <end position="444"/>
    </location>
</feature>
<dbReference type="InterPro" id="IPR001750">
    <property type="entry name" value="ND/Mrp_TM"/>
</dbReference>
<gene>
    <name evidence="9" type="primary">nuoL</name>
    <name evidence="9" type="ORF">GO493_07655</name>
</gene>
<dbReference type="GO" id="GO:0042773">
    <property type="term" value="P:ATP synthesis coupled electron transport"/>
    <property type="evidence" value="ECO:0007669"/>
    <property type="project" value="InterPro"/>
</dbReference>
<feature type="transmembrane region" description="Helical" evidence="6">
    <location>
        <begin position="141"/>
        <end position="161"/>
    </location>
</feature>
<evidence type="ECO:0000256" key="3">
    <source>
        <dbReference type="ARBA" id="ARBA00022989"/>
    </source>
</evidence>
<keyword evidence="3 6" id="KW-1133">Transmembrane helix</keyword>
<dbReference type="GO" id="GO:0003954">
    <property type="term" value="F:NADH dehydrogenase activity"/>
    <property type="evidence" value="ECO:0007669"/>
    <property type="project" value="TreeGrafter"/>
</dbReference>
<feature type="transmembrane region" description="Helical" evidence="6">
    <location>
        <begin position="252"/>
        <end position="270"/>
    </location>
</feature>
<feature type="transmembrane region" description="Helical" evidence="6">
    <location>
        <begin position="282"/>
        <end position="303"/>
    </location>
</feature>
<evidence type="ECO:0000256" key="6">
    <source>
        <dbReference type="SAM" id="Phobius"/>
    </source>
</evidence>
<dbReference type="Pfam" id="PF00361">
    <property type="entry name" value="Proton_antipo_M"/>
    <property type="match status" value="1"/>
</dbReference>
<feature type="transmembrane region" description="Helical" evidence="6">
    <location>
        <begin position="377"/>
        <end position="400"/>
    </location>
</feature>
<proteinExistence type="predicted"/>
<dbReference type="PANTHER" id="PTHR42829:SF2">
    <property type="entry name" value="NADH-UBIQUINONE OXIDOREDUCTASE CHAIN 5"/>
    <property type="match status" value="1"/>
</dbReference>
<feature type="transmembrane region" description="Helical" evidence="6">
    <location>
        <begin position="30"/>
        <end position="51"/>
    </location>
</feature>
<accession>A0A7K1U193</accession>
<evidence type="ECO:0000256" key="1">
    <source>
        <dbReference type="ARBA" id="ARBA00004127"/>
    </source>
</evidence>
<reference evidence="9 10" key="1">
    <citation type="submission" date="2019-12" db="EMBL/GenBank/DDBJ databases">
        <title>Chitinophaga sp. strain ysch24 (GDMCC 1.1355), whole genome shotgun sequence.</title>
        <authorList>
            <person name="Zhang X."/>
        </authorList>
    </citation>
    <scope>NUCLEOTIDE SEQUENCE [LARGE SCALE GENOMIC DNA]</scope>
    <source>
        <strain evidence="10">ysch24</strain>
    </source>
</reference>
<feature type="transmembrane region" description="Helical" evidence="6">
    <location>
        <begin position="608"/>
        <end position="628"/>
    </location>
</feature>
<feature type="transmembrane region" description="Helical" evidence="6">
    <location>
        <begin position="310"/>
        <end position="332"/>
    </location>
</feature>
<feature type="transmembrane region" description="Helical" evidence="6">
    <location>
        <begin position="6"/>
        <end position="23"/>
    </location>
</feature>
<feature type="transmembrane region" description="Helical" evidence="6">
    <location>
        <begin position="173"/>
        <end position="192"/>
    </location>
</feature>
<feature type="transmembrane region" description="Helical" evidence="6">
    <location>
        <begin position="508"/>
        <end position="530"/>
    </location>
</feature>
<dbReference type="GO" id="GO:0015990">
    <property type="term" value="P:electron transport coupled proton transport"/>
    <property type="evidence" value="ECO:0007669"/>
    <property type="project" value="TreeGrafter"/>
</dbReference>
<evidence type="ECO:0000256" key="4">
    <source>
        <dbReference type="ARBA" id="ARBA00023136"/>
    </source>
</evidence>
<feature type="domain" description="NADH:quinone oxidoreductase/Mrp antiporter transmembrane" evidence="7">
    <location>
        <begin position="136"/>
        <end position="429"/>
    </location>
</feature>
<name>A0A7K1U193_9BACT</name>
<evidence type="ECO:0000259" key="7">
    <source>
        <dbReference type="Pfam" id="PF00361"/>
    </source>
</evidence>
<comment type="caution">
    <text evidence="9">The sequence shown here is derived from an EMBL/GenBank/DDBJ whole genome shotgun (WGS) entry which is preliminary data.</text>
</comment>
<evidence type="ECO:0000259" key="8">
    <source>
        <dbReference type="Pfam" id="PF00662"/>
    </source>
</evidence>
<dbReference type="GO" id="GO:0008137">
    <property type="term" value="F:NADH dehydrogenase (ubiquinone) activity"/>
    <property type="evidence" value="ECO:0007669"/>
    <property type="project" value="InterPro"/>
</dbReference>
<feature type="transmembrane region" description="Helical" evidence="6">
    <location>
        <begin position="212"/>
        <end position="231"/>
    </location>
</feature>
<sequence>MQQYLYLIPALPLAGFLVLSLAGRYLSRNFIAGIGAGSICISALITILLSARFLQSPPETGAYTQVLWHWFSVEGLVSNISLRVDSLSLVFICIITFIGALIHIYSIAFMREDRDYARFFASMNLFVCAMLMLVMADNLVLLYLGWEGVGLCSYLLIGFWYETPGNYRAANKAFVITRIGDTAMIIGLFLLFKELGTLYIPDVLARATQHFSSGADGVTLIAILLLCGGMGKSAQLPLQTWLPDAMAGPSPVSALIHAATMVTAGVYLIARMHTIFELSPVAMQITAIVGAVTLFVAGCSAMVQTDIKRILAYSTISQIGYMFLALGVGAWSAGIFHFFTHAFFKALLFLAAGAVIETLHHEHNIFKMGGLRKTMPVIFWTFTIGAAALAALPLVTAGFFSKDQILWYAWSAGGGHPVLWALALAGAFITALYSTRLILVVFWGEMKTTPGHLPSRVMTVPLVILAFFSVAAGWIEWPHNILHVDLFSEEVQHVLPATVLKEGLPAEIVFQLIAVVVSLIGIYSGYSLYYGQSPLLQQWKQSPTVMSVRDFFFSGWRFDQLYDALIVRPFLFITRINKSDISDKLYTAIANVSMLLNRQFSVTQNGSLRWYVTGVLIGILFIITLQLLL</sequence>
<keyword evidence="2 5" id="KW-0812">Transmembrane</keyword>
<dbReference type="Gene3D" id="1.20.5.2700">
    <property type="match status" value="1"/>
</dbReference>
<dbReference type="AlphaFoldDB" id="A0A7K1U193"/>
<evidence type="ECO:0000256" key="5">
    <source>
        <dbReference type="RuleBase" id="RU000320"/>
    </source>
</evidence>
<evidence type="ECO:0000313" key="9">
    <source>
        <dbReference type="EMBL" id="MVT08132.1"/>
    </source>
</evidence>
<dbReference type="PANTHER" id="PTHR42829">
    <property type="entry name" value="NADH-UBIQUINONE OXIDOREDUCTASE CHAIN 5"/>
    <property type="match status" value="1"/>
</dbReference>
<dbReference type="PRINTS" id="PR01435">
    <property type="entry name" value="NPOXDRDTASE5"/>
</dbReference>
<evidence type="ECO:0000256" key="2">
    <source>
        <dbReference type="ARBA" id="ARBA00022692"/>
    </source>
</evidence>
<feature type="domain" description="NADH-Ubiquinone oxidoreductase (complex I) chain 5 N-terminal" evidence="8">
    <location>
        <begin position="70"/>
        <end position="120"/>
    </location>
</feature>
<dbReference type="InterPro" id="IPR001516">
    <property type="entry name" value="Proton_antipo_N"/>
</dbReference>
<dbReference type="GO" id="GO:0012505">
    <property type="term" value="C:endomembrane system"/>
    <property type="evidence" value="ECO:0007669"/>
    <property type="project" value="UniProtKB-SubCell"/>
</dbReference>
<dbReference type="RefSeq" id="WP_157305546.1">
    <property type="nucleotide sequence ID" value="NZ_WRXN01000002.1"/>
</dbReference>
<dbReference type="PRINTS" id="PR01434">
    <property type="entry name" value="NADHDHGNASE5"/>
</dbReference>
<keyword evidence="4 6" id="KW-0472">Membrane</keyword>
<dbReference type="InterPro" id="IPR003945">
    <property type="entry name" value="NU5C-like"/>
</dbReference>
<organism evidence="9 10">
    <name type="scientific">Chitinophaga tropicalis</name>
    <dbReference type="NCBI Taxonomy" id="2683588"/>
    <lineage>
        <taxon>Bacteria</taxon>
        <taxon>Pseudomonadati</taxon>
        <taxon>Bacteroidota</taxon>
        <taxon>Chitinophagia</taxon>
        <taxon>Chitinophagales</taxon>
        <taxon>Chitinophagaceae</taxon>
        <taxon>Chitinophaga</taxon>
    </lineage>
</organism>
<dbReference type="EMBL" id="WRXN01000002">
    <property type="protein sequence ID" value="MVT08132.1"/>
    <property type="molecule type" value="Genomic_DNA"/>
</dbReference>
<dbReference type="NCBIfam" id="NF005141">
    <property type="entry name" value="PRK06590.1"/>
    <property type="match status" value="1"/>
</dbReference>
<dbReference type="GO" id="GO:0016020">
    <property type="term" value="C:membrane"/>
    <property type="evidence" value="ECO:0007669"/>
    <property type="project" value="UniProtKB-SubCell"/>
</dbReference>
<evidence type="ECO:0000313" key="10">
    <source>
        <dbReference type="Proteomes" id="UP000461730"/>
    </source>
</evidence>
<dbReference type="NCBIfam" id="TIGR01974">
    <property type="entry name" value="NDH_I_L"/>
    <property type="match status" value="1"/>
</dbReference>
<keyword evidence="10" id="KW-1185">Reference proteome</keyword>
<feature type="transmembrane region" description="Helical" evidence="6">
    <location>
        <begin position="338"/>
        <end position="356"/>
    </location>
</feature>
<feature type="transmembrane region" description="Helical" evidence="6">
    <location>
        <begin position="87"/>
        <end position="109"/>
    </location>
</feature>
<protein>
    <submittedName>
        <fullName evidence="9">NADH-quinone oxidoreductase subunit L</fullName>
    </submittedName>
</protein>
<dbReference type="InterPro" id="IPR018393">
    <property type="entry name" value="NADHpl_OxRdtase_5_subgr"/>
</dbReference>
<feature type="transmembrane region" description="Helical" evidence="6">
    <location>
        <begin position="116"/>
        <end position="135"/>
    </location>
</feature>